<evidence type="ECO:0000313" key="4">
    <source>
        <dbReference type="Proteomes" id="UP000030765"/>
    </source>
</evidence>
<keyword evidence="4" id="KW-1185">Reference proteome</keyword>
<dbReference type="AlphaFoldDB" id="A0A084WEH8"/>
<protein>
    <submittedName>
        <fullName evidence="2 3">Uncharacterized protein</fullName>
    </submittedName>
</protein>
<dbReference type="Proteomes" id="UP000030765">
    <property type="component" value="Unassembled WGS sequence"/>
</dbReference>
<feature type="region of interest" description="Disordered" evidence="1">
    <location>
        <begin position="158"/>
        <end position="186"/>
    </location>
</feature>
<dbReference type="EMBL" id="KE525341">
    <property type="protein sequence ID" value="KFB48622.1"/>
    <property type="molecule type" value="Genomic_DNA"/>
</dbReference>
<proteinExistence type="predicted"/>
<reference evidence="3" key="2">
    <citation type="submission" date="2020-05" db="UniProtKB">
        <authorList>
            <consortium name="EnsemblMetazoa"/>
        </authorList>
    </citation>
    <scope>IDENTIFICATION</scope>
</reference>
<dbReference type="EMBL" id="ATLV01023215">
    <property type="status" value="NOT_ANNOTATED_CDS"/>
    <property type="molecule type" value="Genomic_DNA"/>
</dbReference>
<reference evidence="2 4" key="1">
    <citation type="journal article" date="2014" name="BMC Genomics">
        <title>Genome sequence of Anopheles sinensis provides insight into genetics basis of mosquito competence for malaria parasites.</title>
        <authorList>
            <person name="Zhou D."/>
            <person name="Zhang D."/>
            <person name="Ding G."/>
            <person name="Shi L."/>
            <person name="Hou Q."/>
            <person name="Ye Y."/>
            <person name="Xu Y."/>
            <person name="Zhou H."/>
            <person name="Xiong C."/>
            <person name="Li S."/>
            <person name="Yu J."/>
            <person name="Hong S."/>
            <person name="Yu X."/>
            <person name="Zou P."/>
            <person name="Chen C."/>
            <person name="Chang X."/>
            <person name="Wang W."/>
            <person name="Lv Y."/>
            <person name="Sun Y."/>
            <person name="Ma L."/>
            <person name="Shen B."/>
            <person name="Zhu C."/>
        </authorList>
    </citation>
    <scope>NUCLEOTIDE SEQUENCE [LARGE SCALE GENOMIC DNA]</scope>
</reference>
<feature type="compositionally biased region" description="Pro residues" evidence="1">
    <location>
        <begin position="160"/>
        <end position="170"/>
    </location>
</feature>
<name>A0A084WEH8_ANOSI</name>
<feature type="region of interest" description="Disordered" evidence="1">
    <location>
        <begin position="1"/>
        <end position="24"/>
    </location>
</feature>
<gene>
    <name evidence="2" type="ORF">ZHAS_00016612</name>
</gene>
<dbReference type="EnsemblMetazoa" id="ASIC016612-RA">
    <property type="protein sequence ID" value="ASIC016612-PA"/>
    <property type="gene ID" value="ASIC016612"/>
</dbReference>
<accession>A0A084WEH8</accession>
<dbReference type="VEuPathDB" id="VectorBase:ASIC016612"/>
<sequence>MEDDREARAKGTKHNDGREEEGPHGSVNECLALFAVGHDSTVIVIVICTTCDLHGSVSKAKLPFRTRFVLSVAAFRRDCQYQFLRRPGEWFDKTEIPSLHTSPGAGSCAPHVCRASSLSSKAIDEGFRVHEDSGKLLEKAKRLPREFAWVAQTELGPFPGDLPSPKPPPAGVAHSSALPTRPGTER</sequence>
<feature type="compositionally biased region" description="Basic and acidic residues" evidence="1">
    <location>
        <begin position="1"/>
        <end position="23"/>
    </location>
</feature>
<evidence type="ECO:0000313" key="2">
    <source>
        <dbReference type="EMBL" id="KFB48622.1"/>
    </source>
</evidence>
<organism evidence="2">
    <name type="scientific">Anopheles sinensis</name>
    <name type="common">Mosquito</name>
    <dbReference type="NCBI Taxonomy" id="74873"/>
    <lineage>
        <taxon>Eukaryota</taxon>
        <taxon>Metazoa</taxon>
        <taxon>Ecdysozoa</taxon>
        <taxon>Arthropoda</taxon>
        <taxon>Hexapoda</taxon>
        <taxon>Insecta</taxon>
        <taxon>Pterygota</taxon>
        <taxon>Neoptera</taxon>
        <taxon>Endopterygota</taxon>
        <taxon>Diptera</taxon>
        <taxon>Nematocera</taxon>
        <taxon>Culicoidea</taxon>
        <taxon>Culicidae</taxon>
        <taxon>Anophelinae</taxon>
        <taxon>Anopheles</taxon>
    </lineage>
</organism>
<evidence type="ECO:0000313" key="3">
    <source>
        <dbReference type="EnsemblMetazoa" id="ASIC016612-PA"/>
    </source>
</evidence>
<evidence type="ECO:0000256" key="1">
    <source>
        <dbReference type="SAM" id="MobiDB-lite"/>
    </source>
</evidence>